<dbReference type="Proteomes" id="UP001056681">
    <property type="component" value="Chromosome"/>
</dbReference>
<sequence>MTRPSAMPSTLACAPISPSMIAEEALALVEAFAARDTEEMTFRATMLLTYARDTGQMPLAVASIAFLEEVLDGGTVQHTSNAFEHVIAAAAAIVEATIAQTPAHV</sequence>
<proteinExistence type="predicted"/>
<keyword evidence="2" id="KW-1185">Reference proteome</keyword>
<name>A0ABY4T690_9GAMM</name>
<reference evidence="1" key="1">
    <citation type="submission" date="2020-10" db="EMBL/GenBank/DDBJ databases">
        <title>Whole-genome sequence of Luteibacter sp. EIF3.</title>
        <authorList>
            <person name="Friedrich I."/>
            <person name="Hertel R."/>
            <person name="Daniel R."/>
        </authorList>
    </citation>
    <scope>NUCLEOTIDE SEQUENCE</scope>
    <source>
        <strain evidence="1">EIF3</strain>
    </source>
</reference>
<dbReference type="RefSeq" id="WP_250340577.1">
    <property type="nucleotide sequence ID" value="NZ_CP063231.1"/>
</dbReference>
<gene>
    <name evidence="1" type="ORF">IM816_08630</name>
</gene>
<evidence type="ECO:0008006" key="3">
    <source>
        <dbReference type="Google" id="ProtNLM"/>
    </source>
</evidence>
<evidence type="ECO:0000313" key="2">
    <source>
        <dbReference type="Proteomes" id="UP001056681"/>
    </source>
</evidence>
<organism evidence="1 2">
    <name type="scientific">Luteibacter flocculans</name>
    <dbReference type="NCBI Taxonomy" id="2780091"/>
    <lineage>
        <taxon>Bacteria</taxon>
        <taxon>Pseudomonadati</taxon>
        <taxon>Pseudomonadota</taxon>
        <taxon>Gammaproteobacteria</taxon>
        <taxon>Lysobacterales</taxon>
        <taxon>Rhodanobacteraceae</taxon>
        <taxon>Luteibacter</taxon>
    </lineage>
</organism>
<evidence type="ECO:0000313" key="1">
    <source>
        <dbReference type="EMBL" id="URL60126.1"/>
    </source>
</evidence>
<accession>A0ABY4T690</accession>
<protein>
    <recommendedName>
        <fullName evidence="3">ANTAR domain-containing protein</fullName>
    </recommendedName>
</protein>
<dbReference type="EMBL" id="CP063231">
    <property type="protein sequence ID" value="URL60126.1"/>
    <property type="molecule type" value="Genomic_DNA"/>
</dbReference>